<comment type="caution">
    <text evidence="1">The sequence shown here is derived from an EMBL/GenBank/DDBJ whole genome shotgun (WGS) entry which is preliminary data.</text>
</comment>
<gene>
    <name evidence="1" type="ORF">MPDQ_003084</name>
</gene>
<dbReference type="STRING" id="5098.A0A507QZ99"/>
<reference evidence="1 2" key="1">
    <citation type="submission" date="2019-06" db="EMBL/GenBank/DDBJ databases">
        <title>Wine fermentation using esterase from Monascus purpureus.</title>
        <authorList>
            <person name="Geng C."/>
            <person name="Zhang Y."/>
        </authorList>
    </citation>
    <scope>NUCLEOTIDE SEQUENCE [LARGE SCALE GENOMIC DNA]</scope>
    <source>
        <strain evidence="1">HQ1</strain>
    </source>
</reference>
<protein>
    <submittedName>
        <fullName evidence="1">Uncharacterized protein</fullName>
    </submittedName>
</protein>
<evidence type="ECO:0000313" key="1">
    <source>
        <dbReference type="EMBL" id="TQB75395.1"/>
    </source>
</evidence>
<dbReference type="AlphaFoldDB" id="A0A507QZ99"/>
<keyword evidence="2" id="KW-1185">Reference proteome</keyword>
<sequence length="190" mass="22145">MIRTIGFTNKILTLGYNDWNFSSVTDLAALLPSFKNLREILLPMPNDYYAKYLGGACDMWFWGWRLPRKLSIAFRRGYFQRLRLIHPKIYVHKIGPYLYWNIIHGLQRAILGSNADRRIKKMGVEFFSAFGGGGGFGTFKARRRLHGTENLELLNEKLAEVWNKLGFVIEIDESRPFKEGTELVIRRVQQ</sequence>
<proteinExistence type="predicted"/>
<evidence type="ECO:0000313" key="2">
    <source>
        <dbReference type="Proteomes" id="UP000319663"/>
    </source>
</evidence>
<organism evidence="1 2">
    <name type="scientific">Monascus purpureus</name>
    <name type="common">Red mold</name>
    <name type="synonym">Monascus anka</name>
    <dbReference type="NCBI Taxonomy" id="5098"/>
    <lineage>
        <taxon>Eukaryota</taxon>
        <taxon>Fungi</taxon>
        <taxon>Dikarya</taxon>
        <taxon>Ascomycota</taxon>
        <taxon>Pezizomycotina</taxon>
        <taxon>Eurotiomycetes</taxon>
        <taxon>Eurotiomycetidae</taxon>
        <taxon>Eurotiales</taxon>
        <taxon>Aspergillaceae</taxon>
        <taxon>Monascus</taxon>
    </lineage>
</organism>
<dbReference type="Proteomes" id="UP000319663">
    <property type="component" value="Unassembled WGS sequence"/>
</dbReference>
<name>A0A507QZ99_MONPU</name>
<dbReference type="EMBL" id="VIFY01000020">
    <property type="protein sequence ID" value="TQB75395.1"/>
    <property type="molecule type" value="Genomic_DNA"/>
</dbReference>
<accession>A0A507QZ99</accession>